<dbReference type="STRING" id="151549.A0A4C1UYK2"/>
<gene>
    <name evidence="7" type="ORF">EVAR_84650_1</name>
</gene>
<accession>A0A4C1UYK2</accession>
<dbReference type="PANTHER" id="PTHR33588:SF1">
    <property type="entry name" value="CILIA- AND FLAGELLA-ASSOCIATED PROTEIN 299"/>
    <property type="match status" value="1"/>
</dbReference>
<name>A0A4C1UYK2_EUMVA</name>
<dbReference type="Pfam" id="PF14713">
    <property type="entry name" value="DUF4464"/>
    <property type="match status" value="1"/>
</dbReference>
<evidence type="ECO:0000313" key="7">
    <source>
        <dbReference type="EMBL" id="GBP31538.1"/>
    </source>
</evidence>
<dbReference type="Proteomes" id="UP000299102">
    <property type="component" value="Unassembled WGS sequence"/>
</dbReference>
<evidence type="ECO:0000313" key="8">
    <source>
        <dbReference type="Proteomes" id="UP000299102"/>
    </source>
</evidence>
<comment type="caution">
    <text evidence="7">The sequence shown here is derived from an EMBL/GenBank/DDBJ whole genome shotgun (WGS) entry which is preliminary data.</text>
</comment>
<protein>
    <recommendedName>
        <fullName evidence="4">Cilia- and flagella-associated protein 299</fullName>
    </recommendedName>
</protein>
<dbReference type="EMBL" id="BGZK01000247">
    <property type="protein sequence ID" value="GBP31538.1"/>
    <property type="molecule type" value="Genomic_DNA"/>
</dbReference>
<keyword evidence="8" id="KW-1185">Reference proteome</keyword>
<evidence type="ECO:0000256" key="2">
    <source>
        <dbReference type="ARBA" id="ARBA00004123"/>
    </source>
</evidence>
<comment type="function">
    <text evidence="1">May be involved in spermatogenesis.</text>
</comment>
<dbReference type="GO" id="GO:0005634">
    <property type="term" value="C:nucleus"/>
    <property type="evidence" value="ECO:0007669"/>
    <property type="project" value="UniProtKB-SubCell"/>
</dbReference>
<organism evidence="7 8">
    <name type="scientific">Eumeta variegata</name>
    <name type="common">Bagworm moth</name>
    <name type="synonym">Eumeta japonica</name>
    <dbReference type="NCBI Taxonomy" id="151549"/>
    <lineage>
        <taxon>Eukaryota</taxon>
        <taxon>Metazoa</taxon>
        <taxon>Ecdysozoa</taxon>
        <taxon>Arthropoda</taxon>
        <taxon>Hexapoda</taxon>
        <taxon>Insecta</taxon>
        <taxon>Pterygota</taxon>
        <taxon>Neoptera</taxon>
        <taxon>Endopterygota</taxon>
        <taxon>Lepidoptera</taxon>
        <taxon>Glossata</taxon>
        <taxon>Ditrysia</taxon>
        <taxon>Tineoidea</taxon>
        <taxon>Psychidae</taxon>
        <taxon>Oiketicinae</taxon>
        <taxon>Eumeta</taxon>
    </lineage>
</organism>
<proteinExistence type="predicted"/>
<dbReference type="GO" id="GO:0005737">
    <property type="term" value="C:cytoplasm"/>
    <property type="evidence" value="ECO:0007669"/>
    <property type="project" value="UniProtKB-SubCell"/>
</dbReference>
<dbReference type="InterPro" id="IPR027887">
    <property type="entry name" value="DUF4464"/>
</dbReference>
<sequence length="185" mass="21600">MALAEKKNDYTPGTEADRRLLAFETWHDYLDDFIEVADLRNLRSLISARTIAALGYRSSGETLQEKEFYARRAVINEIVYPTLTPYVLASEGAQPRDPLARELAMRERSNRIGNLQTIIFVRHFTKSGFEISGYIDYAHRLITEDWTPFFRINKQLWPAAKDLGYFHWRHGTVRSNITRNYKVQP</sequence>
<reference evidence="7 8" key="1">
    <citation type="journal article" date="2019" name="Commun. Biol.">
        <title>The bagworm genome reveals a unique fibroin gene that provides high tensile strength.</title>
        <authorList>
            <person name="Kono N."/>
            <person name="Nakamura H."/>
            <person name="Ohtoshi R."/>
            <person name="Tomita M."/>
            <person name="Numata K."/>
            <person name="Arakawa K."/>
        </authorList>
    </citation>
    <scope>NUCLEOTIDE SEQUENCE [LARGE SCALE GENOMIC DNA]</scope>
</reference>
<evidence type="ECO:0000256" key="3">
    <source>
        <dbReference type="ARBA" id="ARBA00004496"/>
    </source>
</evidence>
<evidence type="ECO:0000256" key="6">
    <source>
        <dbReference type="ARBA" id="ARBA00023242"/>
    </source>
</evidence>
<dbReference type="PANTHER" id="PTHR33588">
    <property type="entry name" value="CILIA- AND FLAGELLA-ASSOCIATED PROTEIN 299"/>
    <property type="match status" value="1"/>
</dbReference>
<evidence type="ECO:0000256" key="1">
    <source>
        <dbReference type="ARBA" id="ARBA00003056"/>
    </source>
</evidence>
<dbReference type="OrthoDB" id="2136125at2759"/>
<comment type="subcellular location">
    <subcellularLocation>
        <location evidence="3">Cytoplasm</location>
    </subcellularLocation>
    <subcellularLocation>
        <location evidence="2">Nucleus</location>
    </subcellularLocation>
</comment>
<keyword evidence="5" id="KW-0963">Cytoplasm</keyword>
<keyword evidence="6" id="KW-0539">Nucleus</keyword>
<evidence type="ECO:0000256" key="5">
    <source>
        <dbReference type="ARBA" id="ARBA00022490"/>
    </source>
</evidence>
<evidence type="ECO:0000256" key="4">
    <source>
        <dbReference type="ARBA" id="ARBA00021436"/>
    </source>
</evidence>
<dbReference type="AlphaFoldDB" id="A0A4C1UYK2"/>